<dbReference type="InterPro" id="IPR007889">
    <property type="entry name" value="HTH_Psq"/>
</dbReference>
<evidence type="ECO:0008006" key="6">
    <source>
        <dbReference type="Google" id="ProtNLM"/>
    </source>
</evidence>
<evidence type="ECO:0000256" key="1">
    <source>
        <dbReference type="ARBA" id="ARBA00004123"/>
    </source>
</evidence>
<proteinExistence type="predicted"/>
<comment type="subcellular location">
    <subcellularLocation>
        <location evidence="1">Nucleus</location>
    </subcellularLocation>
</comment>
<dbReference type="InterPro" id="IPR050863">
    <property type="entry name" value="CenT-Element_Derived"/>
</dbReference>
<name>A0A9D4Q3F6_RHISA</name>
<dbReference type="PANTHER" id="PTHR19303:SF73">
    <property type="entry name" value="PROTEIN PDC2"/>
    <property type="match status" value="1"/>
</dbReference>
<evidence type="ECO:0000313" key="5">
    <source>
        <dbReference type="Proteomes" id="UP000821837"/>
    </source>
</evidence>
<dbReference type="PANTHER" id="PTHR19303">
    <property type="entry name" value="TRANSPOSON"/>
    <property type="match status" value="1"/>
</dbReference>
<dbReference type="Gene3D" id="1.10.10.60">
    <property type="entry name" value="Homeodomain-like"/>
    <property type="match status" value="1"/>
</dbReference>
<sequence length="362" mass="40408">MSQNRKPLTLGEKLRIIEEAEKRNGATKASIARDLNIPESSLKTILAKMDSILLNAAKFGLNRKAAKDGKYAAMEKALVDQLQPLDTGVIKCMKQKYQKFLVQRRLAGMERKQLDKKLSVLDAMHYIASAWDAVTPETIANSFRHCGFNRSGACSTSEAAVPVDDEPEFGSLELPGSSADYVGADDDVAVCSEVSLDDIIETVRPDTAGTSDEEEMDDAAEASASVPTYADVLCYVDHIRQFACARDEIGDLLPDAKLNFSPGRCSCIKVVDFFRWKQNEERREKVCFVAHSSGKTLYGGRIKRWIPEQQPASTGTTCHWPAGHCTIGLHFLDFNCAEWKRHHFRQSWNHPAKQKQLNVTFY</sequence>
<dbReference type="InterPro" id="IPR009057">
    <property type="entry name" value="Homeodomain-like_sf"/>
</dbReference>
<protein>
    <recommendedName>
        <fullName evidence="6">DDE-1 domain-containing protein</fullName>
    </recommendedName>
</protein>
<gene>
    <name evidence="4" type="ORF">HPB52_020775</name>
</gene>
<dbReference type="VEuPathDB" id="VectorBase:RSAN_037481"/>
<dbReference type="EMBL" id="JABSTV010001249">
    <property type="protein sequence ID" value="KAH7963367.1"/>
    <property type="molecule type" value="Genomic_DNA"/>
</dbReference>
<dbReference type="AlphaFoldDB" id="A0A9D4Q3F6"/>
<evidence type="ECO:0000259" key="3">
    <source>
        <dbReference type="Pfam" id="PF04218"/>
    </source>
</evidence>
<dbReference type="SUPFAM" id="SSF46689">
    <property type="entry name" value="Homeodomain-like"/>
    <property type="match status" value="1"/>
</dbReference>
<dbReference type="GO" id="GO:0005634">
    <property type="term" value="C:nucleus"/>
    <property type="evidence" value="ECO:0007669"/>
    <property type="project" value="UniProtKB-SubCell"/>
</dbReference>
<feature type="domain" description="HTH psq-type" evidence="3">
    <location>
        <begin position="4"/>
        <end position="53"/>
    </location>
</feature>
<dbReference type="Pfam" id="PF04218">
    <property type="entry name" value="CENP-B_N"/>
    <property type="match status" value="1"/>
</dbReference>
<dbReference type="GO" id="GO:0003677">
    <property type="term" value="F:DNA binding"/>
    <property type="evidence" value="ECO:0007669"/>
    <property type="project" value="InterPro"/>
</dbReference>
<dbReference type="VEuPathDB" id="VectorBase:RSAN_057165"/>
<evidence type="ECO:0000259" key="2">
    <source>
        <dbReference type="Pfam" id="PF03184"/>
    </source>
</evidence>
<dbReference type="Pfam" id="PF03184">
    <property type="entry name" value="DDE_1"/>
    <property type="match status" value="1"/>
</dbReference>
<feature type="domain" description="DDE-1" evidence="2">
    <location>
        <begin position="77"/>
        <end position="143"/>
    </location>
</feature>
<evidence type="ECO:0000313" key="4">
    <source>
        <dbReference type="EMBL" id="KAH7963367.1"/>
    </source>
</evidence>
<reference evidence="4" key="2">
    <citation type="submission" date="2021-09" db="EMBL/GenBank/DDBJ databases">
        <authorList>
            <person name="Jia N."/>
            <person name="Wang J."/>
            <person name="Shi W."/>
            <person name="Du L."/>
            <person name="Sun Y."/>
            <person name="Zhan W."/>
            <person name="Jiang J."/>
            <person name="Wang Q."/>
            <person name="Zhang B."/>
            <person name="Ji P."/>
            <person name="Sakyi L.B."/>
            <person name="Cui X."/>
            <person name="Yuan T."/>
            <person name="Jiang B."/>
            <person name="Yang W."/>
            <person name="Lam T.T.-Y."/>
            <person name="Chang Q."/>
            <person name="Ding S."/>
            <person name="Wang X."/>
            <person name="Zhu J."/>
            <person name="Ruan X."/>
            <person name="Zhao L."/>
            <person name="Wei J."/>
            <person name="Que T."/>
            <person name="Du C."/>
            <person name="Cheng J."/>
            <person name="Dai P."/>
            <person name="Han X."/>
            <person name="Huang E."/>
            <person name="Gao Y."/>
            <person name="Liu J."/>
            <person name="Shao H."/>
            <person name="Ye R."/>
            <person name="Li L."/>
            <person name="Wei W."/>
            <person name="Wang X."/>
            <person name="Wang C."/>
            <person name="Huo Q."/>
            <person name="Li W."/>
            <person name="Guo W."/>
            <person name="Chen H."/>
            <person name="Chen S."/>
            <person name="Zhou L."/>
            <person name="Zhou L."/>
            <person name="Ni X."/>
            <person name="Tian J."/>
            <person name="Zhou Y."/>
            <person name="Sheng Y."/>
            <person name="Liu T."/>
            <person name="Pan Y."/>
            <person name="Xia L."/>
            <person name="Li J."/>
            <person name="Zhao F."/>
            <person name="Cao W."/>
        </authorList>
    </citation>
    <scope>NUCLEOTIDE SEQUENCE</scope>
    <source>
        <strain evidence="4">Rsan-2018</strain>
        <tissue evidence="4">Larvae</tissue>
    </source>
</reference>
<keyword evidence="5" id="KW-1185">Reference proteome</keyword>
<dbReference type="Proteomes" id="UP000821837">
    <property type="component" value="Chromosome 3"/>
</dbReference>
<dbReference type="InterPro" id="IPR004875">
    <property type="entry name" value="DDE_SF_endonuclease_dom"/>
</dbReference>
<reference evidence="4" key="1">
    <citation type="journal article" date="2020" name="Cell">
        <title>Large-Scale Comparative Analyses of Tick Genomes Elucidate Their Genetic Diversity and Vector Capacities.</title>
        <authorList>
            <consortium name="Tick Genome and Microbiome Consortium (TIGMIC)"/>
            <person name="Jia N."/>
            <person name="Wang J."/>
            <person name="Shi W."/>
            <person name="Du L."/>
            <person name="Sun Y."/>
            <person name="Zhan W."/>
            <person name="Jiang J.F."/>
            <person name="Wang Q."/>
            <person name="Zhang B."/>
            <person name="Ji P."/>
            <person name="Bell-Sakyi L."/>
            <person name="Cui X.M."/>
            <person name="Yuan T.T."/>
            <person name="Jiang B.G."/>
            <person name="Yang W.F."/>
            <person name="Lam T.T."/>
            <person name="Chang Q.C."/>
            <person name="Ding S.J."/>
            <person name="Wang X.J."/>
            <person name="Zhu J.G."/>
            <person name="Ruan X.D."/>
            <person name="Zhao L."/>
            <person name="Wei J.T."/>
            <person name="Ye R.Z."/>
            <person name="Que T.C."/>
            <person name="Du C.H."/>
            <person name="Zhou Y.H."/>
            <person name="Cheng J.X."/>
            <person name="Dai P.F."/>
            <person name="Guo W.B."/>
            <person name="Han X.H."/>
            <person name="Huang E.J."/>
            <person name="Li L.F."/>
            <person name="Wei W."/>
            <person name="Gao Y.C."/>
            <person name="Liu J.Z."/>
            <person name="Shao H.Z."/>
            <person name="Wang X."/>
            <person name="Wang C.C."/>
            <person name="Yang T.C."/>
            <person name="Huo Q.B."/>
            <person name="Li W."/>
            <person name="Chen H.Y."/>
            <person name="Chen S.E."/>
            <person name="Zhou L.G."/>
            <person name="Ni X.B."/>
            <person name="Tian J.H."/>
            <person name="Sheng Y."/>
            <person name="Liu T."/>
            <person name="Pan Y.S."/>
            <person name="Xia L.Y."/>
            <person name="Li J."/>
            <person name="Zhao F."/>
            <person name="Cao W.C."/>
        </authorList>
    </citation>
    <scope>NUCLEOTIDE SEQUENCE</scope>
    <source>
        <strain evidence="4">Rsan-2018</strain>
    </source>
</reference>
<accession>A0A9D4Q3F6</accession>
<comment type="caution">
    <text evidence="4">The sequence shown here is derived from an EMBL/GenBank/DDBJ whole genome shotgun (WGS) entry which is preliminary data.</text>
</comment>
<organism evidence="4 5">
    <name type="scientific">Rhipicephalus sanguineus</name>
    <name type="common">Brown dog tick</name>
    <name type="synonym">Ixodes sanguineus</name>
    <dbReference type="NCBI Taxonomy" id="34632"/>
    <lineage>
        <taxon>Eukaryota</taxon>
        <taxon>Metazoa</taxon>
        <taxon>Ecdysozoa</taxon>
        <taxon>Arthropoda</taxon>
        <taxon>Chelicerata</taxon>
        <taxon>Arachnida</taxon>
        <taxon>Acari</taxon>
        <taxon>Parasitiformes</taxon>
        <taxon>Ixodida</taxon>
        <taxon>Ixodoidea</taxon>
        <taxon>Ixodidae</taxon>
        <taxon>Rhipicephalinae</taxon>
        <taxon>Rhipicephalus</taxon>
        <taxon>Rhipicephalus</taxon>
    </lineage>
</organism>